<keyword evidence="4" id="KW-0808">Transferase</keyword>
<feature type="domain" description="TACO1/YebC-like second and third" evidence="2">
    <location>
        <begin position="114"/>
        <end position="275"/>
    </location>
</feature>
<evidence type="ECO:0000259" key="2">
    <source>
        <dbReference type="Pfam" id="PF01709"/>
    </source>
</evidence>
<organism evidence="4 5">
    <name type="scientific">Planoprotostelium fungivorum</name>
    <dbReference type="NCBI Taxonomy" id="1890364"/>
    <lineage>
        <taxon>Eukaryota</taxon>
        <taxon>Amoebozoa</taxon>
        <taxon>Evosea</taxon>
        <taxon>Variosea</taxon>
        <taxon>Cavosteliida</taxon>
        <taxon>Cavosteliaceae</taxon>
        <taxon>Planoprotostelium</taxon>
    </lineage>
</organism>
<dbReference type="InParanoid" id="A0A2P6NUM4"/>
<dbReference type="PANTHER" id="PTHR12532">
    <property type="entry name" value="TRANSLATIONAL ACTIVATOR OF CYTOCHROME C OXIDASE 1"/>
    <property type="match status" value="1"/>
</dbReference>
<dbReference type="InterPro" id="IPR017856">
    <property type="entry name" value="Integrase-like_N"/>
</dbReference>
<proteinExistence type="inferred from homology"/>
<dbReference type="EMBL" id="MDYQ01000018">
    <property type="protein sequence ID" value="PRP87669.1"/>
    <property type="molecule type" value="Genomic_DNA"/>
</dbReference>
<comment type="similarity">
    <text evidence="1">Belongs to the TACO1 family.</text>
</comment>
<dbReference type="GO" id="GO:0005737">
    <property type="term" value="C:cytoplasm"/>
    <property type="evidence" value="ECO:0007669"/>
    <property type="project" value="UniProtKB-ARBA"/>
</dbReference>
<reference evidence="4 5" key="1">
    <citation type="journal article" date="2018" name="Genome Biol. Evol.">
        <title>Multiple Roots of Fruiting Body Formation in Amoebozoa.</title>
        <authorList>
            <person name="Hillmann F."/>
            <person name="Forbes G."/>
            <person name="Novohradska S."/>
            <person name="Ferling I."/>
            <person name="Riege K."/>
            <person name="Groth M."/>
            <person name="Westermann M."/>
            <person name="Marz M."/>
            <person name="Spaller T."/>
            <person name="Winckler T."/>
            <person name="Schaap P."/>
            <person name="Glockner G."/>
        </authorList>
    </citation>
    <scope>NUCLEOTIDE SEQUENCE [LARGE SCALE GENOMIC DNA]</scope>
    <source>
        <strain evidence="4 5">Jena</strain>
    </source>
</reference>
<keyword evidence="4" id="KW-0548">Nucleotidyltransferase</keyword>
<feature type="domain" description="TACO1/YebC-like N-terminal" evidence="3">
    <location>
        <begin position="37"/>
        <end position="106"/>
    </location>
</feature>
<dbReference type="Gene3D" id="1.10.10.200">
    <property type="match status" value="1"/>
</dbReference>
<evidence type="ECO:0000313" key="5">
    <source>
        <dbReference type="Proteomes" id="UP000241769"/>
    </source>
</evidence>
<dbReference type="InterPro" id="IPR002876">
    <property type="entry name" value="Transcrip_reg_TACO1-like"/>
</dbReference>
<dbReference type="InterPro" id="IPR048300">
    <property type="entry name" value="TACO1_YebC-like_2nd/3rd_dom"/>
</dbReference>
<protein>
    <submittedName>
        <fullName evidence="4">Glucose-1-phosphate adenylyltransferase</fullName>
    </submittedName>
</protein>
<dbReference type="InterPro" id="IPR026564">
    <property type="entry name" value="Transcrip_reg_TACO1-like_dom3"/>
</dbReference>
<sequence length="279" mass="30797">MISIATRSLLRPTIEVSPSANVNRSFSVWSGLRAGHSHFNNIKHKKDRNDRAKMSVFAKVSKSLLTAIRLGGTDPVINLTLASALMKARQCNFPNKNIEAILTKSSADKNSPLYDACTYEGVGPNGGSIIVEALTDNKNRTSNNLKFIFANNGGSLGATGSVGWAFERKSLFLFGNDGRSEEQVMEDVMEGGADDVQFNWQDKTQAEVQVLCPREELGNFKKYIEGKGYKCDTAQLIFESTGDSTEVSGDEKDQITRLIQLLNDDEDVQEVFHNYQIES</sequence>
<dbReference type="Pfam" id="PF20772">
    <property type="entry name" value="TACO1_YebC_N"/>
    <property type="match status" value="1"/>
</dbReference>
<dbReference type="AlphaFoldDB" id="A0A2P6NUM4"/>
<gene>
    <name evidence="4" type="ORF">PROFUN_02369</name>
</gene>
<keyword evidence="5" id="KW-1185">Reference proteome</keyword>
<name>A0A2P6NUM4_9EUKA</name>
<dbReference type="Proteomes" id="UP000241769">
    <property type="component" value="Unassembled WGS sequence"/>
</dbReference>
<dbReference type="Gene3D" id="3.30.70.980">
    <property type="match status" value="2"/>
</dbReference>
<evidence type="ECO:0000313" key="4">
    <source>
        <dbReference type="EMBL" id="PRP87669.1"/>
    </source>
</evidence>
<comment type="caution">
    <text evidence="4">The sequence shown here is derived from an EMBL/GenBank/DDBJ whole genome shotgun (WGS) entry which is preliminary data.</text>
</comment>
<dbReference type="OrthoDB" id="2017544at2759"/>
<dbReference type="Pfam" id="PF01709">
    <property type="entry name" value="Transcrip_reg"/>
    <property type="match status" value="1"/>
</dbReference>
<dbReference type="InterPro" id="IPR029072">
    <property type="entry name" value="YebC-like"/>
</dbReference>
<dbReference type="HAMAP" id="MF_00693">
    <property type="entry name" value="Transcrip_reg_TACO1"/>
    <property type="match status" value="1"/>
</dbReference>
<evidence type="ECO:0000259" key="3">
    <source>
        <dbReference type="Pfam" id="PF20772"/>
    </source>
</evidence>
<evidence type="ECO:0000256" key="1">
    <source>
        <dbReference type="ARBA" id="ARBA00008724"/>
    </source>
</evidence>
<dbReference type="PANTHER" id="PTHR12532:SF0">
    <property type="entry name" value="TRANSLATIONAL ACTIVATOR OF CYTOCHROME C OXIDASE 1"/>
    <property type="match status" value="1"/>
</dbReference>
<dbReference type="InterPro" id="IPR049083">
    <property type="entry name" value="TACO1_YebC_N"/>
</dbReference>
<dbReference type="GO" id="GO:0016779">
    <property type="term" value="F:nucleotidyltransferase activity"/>
    <property type="evidence" value="ECO:0007669"/>
    <property type="project" value="UniProtKB-KW"/>
</dbReference>
<dbReference type="STRING" id="1890364.A0A2P6NUM4"/>
<accession>A0A2P6NUM4</accession>
<dbReference type="SUPFAM" id="SSF75625">
    <property type="entry name" value="YebC-like"/>
    <property type="match status" value="1"/>
</dbReference>